<feature type="region of interest" description="Disordered" evidence="6">
    <location>
        <begin position="74"/>
        <end position="105"/>
    </location>
</feature>
<evidence type="ECO:0000256" key="2">
    <source>
        <dbReference type="ARBA" id="ARBA00022490"/>
    </source>
</evidence>
<organism evidence="7 8">
    <name type="scientific">Blattamonas nauphoetae</name>
    <dbReference type="NCBI Taxonomy" id="2049346"/>
    <lineage>
        <taxon>Eukaryota</taxon>
        <taxon>Metamonada</taxon>
        <taxon>Preaxostyla</taxon>
        <taxon>Oxymonadida</taxon>
        <taxon>Blattamonas</taxon>
    </lineage>
</organism>
<evidence type="ECO:0000256" key="4">
    <source>
        <dbReference type="ARBA" id="ARBA00035656"/>
    </source>
</evidence>
<evidence type="ECO:0000256" key="5">
    <source>
        <dbReference type="ARBA" id="ARBA00035693"/>
    </source>
</evidence>
<evidence type="ECO:0000313" key="8">
    <source>
        <dbReference type="Proteomes" id="UP001281761"/>
    </source>
</evidence>
<dbReference type="EMBL" id="JARBJD010000039">
    <property type="protein sequence ID" value="KAK2958271.1"/>
    <property type="molecule type" value="Genomic_DNA"/>
</dbReference>
<evidence type="ECO:0000256" key="6">
    <source>
        <dbReference type="SAM" id="MobiDB-lite"/>
    </source>
</evidence>
<comment type="similarity">
    <text evidence="4">Belongs to the CFAP96 family.</text>
</comment>
<feature type="compositionally biased region" description="Polar residues" evidence="6">
    <location>
        <begin position="202"/>
        <end position="215"/>
    </location>
</feature>
<sequence>MTSKADSLDGTHTLKMFDVFSQTSSISVGEPYQPPATIQFGGDRYKGRQFVTNPPKKGTGNEAMFGKFTSLASTDVSQTKSSPNKLNSTQSSIQQPPFRVTPPTKGPYHVFSAPEYMPEPLDDKKAIQSKIKTQEKPNIRVSATKTFKYDTFGKFSYMSPATTTVTVRSVSPIQQPPFRAMMKTGNTFHNDVYSSVNMKPSSTATQTIRSRSVSPTPFKAGTKWHGADKGTFNKYPSYIPELSLPEKKKKPEPKRVATAFKPAGTTRVSVPCPSIATMNAKP</sequence>
<dbReference type="Proteomes" id="UP001281761">
    <property type="component" value="Unassembled WGS sequence"/>
</dbReference>
<feature type="compositionally biased region" description="Polar residues" evidence="6">
    <location>
        <begin position="74"/>
        <end position="95"/>
    </location>
</feature>
<evidence type="ECO:0000256" key="3">
    <source>
        <dbReference type="ARBA" id="ARBA00023212"/>
    </source>
</evidence>
<evidence type="ECO:0000313" key="7">
    <source>
        <dbReference type="EMBL" id="KAK2958271.1"/>
    </source>
</evidence>
<keyword evidence="2" id="KW-0963">Cytoplasm</keyword>
<dbReference type="InterPro" id="IPR029358">
    <property type="entry name" value="CFAP96"/>
</dbReference>
<proteinExistence type="inferred from homology"/>
<feature type="region of interest" description="Disordered" evidence="6">
    <location>
        <begin position="202"/>
        <end position="222"/>
    </location>
</feature>
<dbReference type="PANTHER" id="PTHR31144:SF1">
    <property type="entry name" value="UPF0602 PROTEIN C4ORF47"/>
    <property type="match status" value="1"/>
</dbReference>
<dbReference type="PANTHER" id="PTHR31144">
    <property type="entry name" value="UPF0602 PROTEIN C4ORF47"/>
    <property type="match status" value="1"/>
</dbReference>
<reference evidence="7 8" key="1">
    <citation type="journal article" date="2022" name="bioRxiv">
        <title>Genomics of Preaxostyla Flagellates Illuminates Evolutionary Transitions and the Path Towards Mitochondrial Loss.</title>
        <authorList>
            <person name="Novak L.V.F."/>
            <person name="Treitli S.C."/>
            <person name="Pyrih J."/>
            <person name="Halakuc P."/>
            <person name="Pipaliya S.V."/>
            <person name="Vacek V."/>
            <person name="Brzon O."/>
            <person name="Soukal P."/>
            <person name="Eme L."/>
            <person name="Dacks J.B."/>
            <person name="Karnkowska A."/>
            <person name="Elias M."/>
            <person name="Hampl V."/>
        </authorList>
    </citation>
    <scope>NUCLEOTIDE SEQUENCE [LARGE SCALE GENOMIC DNA]</scope>
    <source>
        <strain evidence="7">NAU3</strain>
        <tissue evidence="7">Gut</tissue>
    </source>
</reference>
<keyword evidence="3" id="KW-0206">Cytoskeleton</keyword>
<keyword evidence="8" id="KW-1185">Reference proteome</keyword>
<comment type="caution">
    <text evidence="7">The sequence shown here is derived from an EMBL/GenBank/DDBJ whole genome shotgun (WGS) entry which is preliminary data.</text>
</comment>
<feature type="region of interest" description="Disordered" evidence="6">
    <location>
        <begin position="243"/>
        <end position="262"/>
    </location>
</feature>
<protein>
    <recommendedName>
        <fullName evidence="5">Cilia-and flagella-associated protein 96</fullName>
    </recommendedName>
</protein>
<dbReference type="Pfam" id="PF15239">
    <property type="entry name" value="CFAP96-like"/>
    <property type="match status" value="1"/>
</dbReference>
<accession>A0ABQ9Y3F1</accession>
<evidence type="ECO:0000256" key="1">
    <source>
        <dbReference type="ARBA" id="ARBA00004300"/>
    </source>
</evidence>
<name>A0ABQ9Y3F1_9EUKA</name>
<gene>
    <name evidence="7" type="ORF">BLNAU_6758</name>
</gene>
<comment type="subcellular location">
    <subcellularLocation>
        <location evidence="1">Cytoplasm</location>
        <location evidence="1">Cytoskeleton</location>
        <location evidence="1">Microtubule organizing center</location>
        <location evidence="1">Centrosome</location>
    </subcellularLocation>
</comment>